<evidence type="ECO:0000313" key="3">
    <source>
        <dbReference type="Proteomes" id="UP000225277"/>
    </source>
</evidence>
<reference evidence="2 3" key="1">
    <citation type="submission" date="2016-03" db="EMBL/GenBank/DDBJ databases">
        <authorList>
            <person name="Ploux O."/>
        </authorList>
    </citation>
    <scope>NUCLEOTIDE SEQUENCE [LARGE SCALE GENOMIC DNA]</scope>
    <source>
        <strain evidence="2 3">URUG2</strain>
    </source>
</reference>
<dbReference type="Proteomes" id="UP000225277">
    <property type="component" value="Unassembled WGS sequence"/>
</dbReference>
<dbReference type="AlphaFoldDB" id="A0A2D3V1R4"/>
<feature type="region of interest" description="Disordered" evidence="1">
    <location>
        <begin position="28"/>
        <end position="60"/>
    </location>
</feature>
<evidence type="ECO:0000313" key="2">
    <source>
        <dbReference type="EMBL" id="CZT21748.1"/>
    </source>
</evidence>
<evidence type="ECO:0000256" key="1">
    <source>
        <dbReference type="SAM" id="MobiDB-lite"/>
    </source>
</evidence>
<dbReference type="RefSeq" id="XP_023628637.1">
    <property type="nucleotide sequence ID" value="XM_023772869.1"/>
</dbReference>
<proteinExistence type="predicted"/>
<keyword evidence="3" id="KW-1185">Reference proteome</keyword>
<protein>
    <submittedName>
        <fullName evidence="2">Uncharacterized protein</fullName>
    </submittedName>
</protein>
<name>A0A2D3V1R4_9PEZI</name>
<dbReference type="OrthoDB" id="3514033at2759"/>
<dbReference type="EMBL" id="FJUY01000012">
    <property type="protein sequence ID" value="CZT21748.1"/>
    <property type="molecule type" value="Genomic_DNA"/>
</dbReference>
<sequence>MGLDKFYKTQRKKPDDAKCIECVTRRVNTEPHEVGRDDDEDGYDVAAPGESGSDSDDLEDYHINNATASISGLSTTRLAASQVCQSATVPTLLRRGLAVPVVWT</sequence>
<dbReference type="GeneID" id="35602728"/>
<organism evidence="2 3">
    <name type="scientific">Ramularia collo-cygni</name>
    <dbReference type="NCBI Taxonomy" id="112498"/>
    <lineage>
        <taxon>Eukaryota</taxon>
        <taxon>Fungi</taxon>
        <taxon>Dikarya</taxon>
        <taxon>Ascomycota</taxon>
        <taxon>Pezizomycotina</taxon>
        <taxon>Dothideomycetes</taxon>
        <taxon>Dothideomycetidae</taxon>
        <taxon>Mycosphaerellales</taxon>
        <taxon>Mycosphaerellaceae</taxon>
        <taxon>Ramularia</taxon>
    </lineage>
</organism>
<gene>
    <name evidence="2" type="ORF">RCC_07613</name>
</gene>
<accession>A0A2D3V1R4</accession>